<gene>
    <name evidence="10" type="ORF">AB3K24_07860</name>
</gene>
<dbReference type="RefSeq" id="WP_367974915.1">
    <property type="nucleotide sequence ID" value="NZ_JBFPEQ010000001.1"/>
</dbReference>
<keyword evidence="5 8" id="KW-0443">Lipid metabolism</keyword>
<protein>
    <recommendedName>
        <fullName evidence="2 8">Biotin carboxyl carrier protein of acetyl-CoA carboxylase</fullName>
    </recommendedName>
</protein>
<dbReference type="Proteomes" id="UP001556617">
    <property type="component" value="Unassembled WGS sequence"/>
</dbReference>
<organism evidence="10 11">
    <name type="scientific">Leuconostoc aquikimchii</name>
    <dbReference type="NCBI Taxonomy" id="3236804"/>
    <lineage>
        <taxon>Bacteria</taxon>
        <taxon>Bacillati</taxon>
        <taxon>Bacillota</taxon>
        <taxon>Bacilli</taxon>
        <taxon>Lactobacillales</taxon>
        <taxon>Lactobacillaceae</taxon>
        <taxon>Leuconostoc</taxon>
    </lineage>
</organism>
<dbReference type="PROSITE" id="PS50968">
    <property type="entry name" value="BIOTINYL_LIPOYL"/>
    <property type="match status" value="1"/>
</dbReference>
<reference evidence="10 11" key="1">
    <citation type="submission" date="2024-07" db="EMBL/GenBank/DDBJ databases">
        <authorList>
            <person name="Yun M."/>
        </authorList>
    </citation>
    <scope>NUCLEOTIDE SEQUENCE [LARGE SCALE GENOMIC DNA]</scope>
    <source>
        <strain evidence="10 11">MS01</strain>
    </source>
</reference>
<keyword evidence="3 8" id="KW-0444">Lipid biosynthesis</keyword>
<comment type="pathway">
    <text evidence="1 8">Lipid metabolism; fatty acid biosynthesis.</text>
</comment>
<dbReference type="InterPro" id="IPR001882">
    <property type="entry name" value="Biotin_BS"/>
</dbReference>
<evidence type="ECO:0000256" key="3">
    <source>
        <dbReference type="ARBA" id="ARBA00022516"/>
    </source>
</evidence>
<dbReference type="SUPFAM" id="SSF51230">
    <property type="entry name" value="Single hybrid motif"/>
    <property type="match status" value="1"/>
</dbReference>
<dbReference type="PANTHER" id="PTHR45266">
    <property type="entry name" value="OXALOACETATE DECARBOXYLASE ALPHA CHAIN"/>
    <property type="match status" value="1"/>
</dbReference>
<keyword evidence="11" id="KW-1185">Reference proteome</keyword>
<evidence type="ECO:0000259" key="9">
    <source>
        <dbReference type="PROSITE" id="PS50968"/>
    </source>
</evidence>
<evidence type="ECO:0000256" key="7">
    <source>
        <dbReference type="ARBA" id="ARBA00023267"/>
    </source>
</evidence>
<sequence length="133" mass="15026">MKIKDITAIVKILNHNHLSQIHFKQDEFEIDVSKEWRSTSKNDLGIDEKNEDSISEENYIISSTIGTFYSSADPDSKPFIDVGDKVNSNTVVGIVEVMKMMTNVLANNDGKIDQILVSNGETIEYGQKLFRLE</sequence>
<dbReference type="InterPro" id="IPR050709">
    <property type="entry name" value="Biotin_Carboxyl_Carrier/Decarb"/>
</dbReference>
<evidence type="ECO:0000256" key="5">
    <source>
        <dbReference type="ARBA" id="ARBA00023098"/>
    </source>
</evidence>
<dbReference type="Gene3D" id="2.40.50.100">
    <property type="match status" value="1"/>
</dbReference>
<comment type="function">
    <text evidence="8">This protein is a component of the acetyl coenzyme A carboxylase complex; first, biotin carboxylase catalyzes the carboxylation of the carrier protein and then the transcarboxylase transfers the carboxyl group to form malonyl-CoA.</text>
</comment>
<evidence type="ECO:0000256" key="8">
    <source>
        <dbReference type="RuleBase" id="RU364072"/>
    </source>
</evidence>
<keyword evidence="7 8" id="KW-0092">Biotin</keyword>
<dbReference type="InterPro" id="IPR001249">
    <property type="entry name" value="AcCoA_biotinCC"/>
</dbReference>
<dbReference type="InterPro" id="IPR011053">
    <property type="entry name" value="Single_hybrid_motif"/>
</dbReference>
<dbReference type="InterPro" id="IPR000089">
    <property type="entry name" value="Biotin_lipoyl"/>
</dbReference>
<feature type="domain" description="Lipoyl-binding" evidence="9">
    <location>
        <begin position="57"/>
        <end position="133"/>
    </location>
</feature>
<dbReference type="PRINTS" id="PR01071">
    <property type="entry name" value="ACOABIOTINCC"/>
</dbReference>
<evidence type="ECO:0000256" key="6">
    <source>
        <dbReference type="ARBA" id="ARBA00023160"/>
    </source>
</evidence>
<dbReference type="Pfam" id="PF00364">
    <property type="entry name" value="Biotin_lipoyl"/>
    <property type="match status" value="1"/>
</dbReference>
<evidence type="ECO:0000256" key="4">
    <source>
        <dbReference type="ARBA" id="ARBA00022832"/>
    </source>
</evidence>
<dbReference type="CDD" id="cd06850">
    <property type="entry name" value="biotinyl_domain"/>
    <property type="match status" value="1"/>
</dbReference>
<dbReference type="PANTHER" id="PTHR45266:SF3">
    <property type="entry name" value="OXALOACETATE DECARBOXYLASE ALPHA CHAIN"/>
    <property type="match status" value="1"/>
</dbReference>
<proteinExistence type="predicted"/>
<evidence type="ECO:0000313" key="11">
    <source>
        <dbReference type="Proteomes" id="UP001556617"/>
    </source>
</evidence>
<name>A0ABV3S4A3_9LACO</name>
<accession>A0ABV3S4A3</accession>
<evidence type="ECO:0000256" key="2">
    <source>
        <dbReference type="ARBA" id="ARBA00017562"/>
    </source>
</evidence>
<dbReference type="EMBL" id="JBFPER010000001">
    <property type="protein sequence ID" value="MEX0381267.1"/>
    <property type="molecule type" value="Genomic_DNA"/>
</dbReference>
<keyword evidence="4 8" id="KW-0276">Fatty acid metabolism</keyword>
<dbReference type="PROSITE" id="PS00188">
    <property type="entry name" value="BIOTIN"/>
    <property type="match status" value="1"/>
</dbReference>
<evidence type="ECO:0000313" key="10">
    <source>
        <dbReference type="EMBL" id="MEX0381267.1"/>
    </source>
</evidence>
<keyword evidence="6 8" id="KW-0275">Fatty acid biosynthesis</keyword>
<evidence type="ECO:0000256" key="1">
    <source>
        <dbReference type="ARBA" id="ARBA00005194"/>
    </source>
</evidence>
<comment type="caution">
    <text evidence="10">The sequence shown here is derived from an EMBL/GenBank/DDBJ whole genome shotgun (WGS) entry which is preliminary data.</text>
</comment>